<name>A0ABX2VVS5_AJEDR</name>
<evidence type="ECO:0000313" key="3">
    <source>
        <dbReference type="Proteomes" id="UP000002039"/>
    </source>
</evidence>
<reference evidence="3" key="1">
    <citation type="journal article" date="2015" name="PLoS Genet.">
        <title>The dynamic genome and transcriptome of the human fungal pathogen Blastomyces and close relative Emmonsia.</title>
        <authorList>
            <person name="Munoz J.F."/>
            <person name="Gauthier G.M."/>
            <person name="Desjardins C.A."/>
            <person name="Gallo J.E."/>
            <person name="Holder J."/>
            <person name="Sullivan T.D."/>
            <person name="Marty A.J."/>
            <person name="Carmen J.C."/>
            <person name="Chen Z."/>
            <person name="Ding L."/>
            <person name="Gujja S."/>
            <person name="Magrini V."/>
            <person name="Misas E."/>
            <person name="Mitreva M."/>
            <person name="Priest M."/>
            <person name="Saif S."/>
            <person name="Whiston E.A."/>
            <person name="Young S."/>
            <person name="Zeng Q."/>
            <person name="Goldman W.E."/>
            <person name="Mardis E.R."/>
            <person name="Taylor J.W."/>
            <person name="McEwen J.G."/>
            <person name="Clay O.K."/>
            <person name="Klein B.S."/>
            <person name="Cuomo C.A."/>
        </authorList>
    </citation>
    <scope>NUCLEOTIDE SEQUENCE [LARGE SCALE GENOMIC DNA]</scope>
    <source>
        <strain evidence="3">ER-3 / ATCC MYA-2586</strain>
    </source>
</reference>
<keyword evidence="3" id="KW-1185">Reference proteome</keyword>
<dbReference type="GeneID" id="69031799"/>
<dbReference type="Proteomes" id="UP000002039">
    <property type="component" value="Unassembled WGS sequence"/>
</dbReference>
<evidence type="ECO:0000313" key="2">
    <source>
        <dbReference type="EMBL" id="OAT01096.1"/>
    </source>
</evidence>
<feature type="region of interest" description="Disordered" evidence="1">
    <location>
        <begin position="1"/>
        <end position="46"/>
    </location>
</feature>
<evidence type="ECO:0000256" key="1">
    <source>
        <dbReference type="SAM" id="MobiDB-lite"/>
    </source>
</evidence>
<accession>A0ABX2VVS5</accession>
<feature type="compositionally biased region" description="Acidic residues" evidence="1">
    <location>
        <begin position="22"/>
        <end position="36"/>
    </location>
</feature>
<dbReference type="RefSeq" id="XP_045280823.1">
    <property type="nucleotide sequence ID" value="XM_045426087.1"/>
</dbReference>
<organism evidence="2 3">
    <name type="scientific">Ajellomyces dermatitidis (strain ER-3 / ATCC MYA-2586)</name>
    <name type="common">Blastomyces dermatitidis</name>
    <dbReference type="NCBI Taxonomy" id="559297"/>
    <lineage>
        <taxon>Eukaryota</taxon>
        <taxon>Fungi</taxon>
        <taxon>Dikarya</taxon>
        <taxon>Ascomycota</taxon>
        <taxon>Pezizomycotina</taxon>
        <taxon>Eurotiomycetes</taxon>
        <taxon>Eurotiomycetidae</taxon>
        <taxon>Onygenales</taxon>
        <taxon>Ajellomycetaceae</taxon>
        <taxon>Blastomyces</taxon>
    </lineage>
</organism>
<proteinExistence type="predicted"/>
<protein>
    <submittedName>
        <fullName evidence="2">Uncharacterized protein</fullName>
    </submittedName>
</protein>
<sequence length="84" mass="9864">MTNTIVKEQSDEFNTKYKDSVEDISEMSDNTEDSSDQNDNSSVGEKTYIRLEITRLQYEIKQMKISRGDSAYDKMRAYLTEYLQ</sequence>
<feature type="compositionally biased region" description="Basic and acidic residues" evidence="1">
    <location>
        <begin position="8"/>
        <end position="21"/>
    </location>
</feature>
<dbReference type="EMBL" id="EQ999976">
    <property type="protein sequence ID" value="OAT01096.1"/>
    <property type="molecule type" value="Genomic_DNA"/>
</dbReference>
<gene>
    <name evidence="2" type="ORF">BDCG_16907</name>
</gene>